<evidence type="ECO:0000256" key="5">
    <source>
        <dbReference type="ARBA" id="ARBA00023136"/>
    </source>
</evidence>
<feature type="compositionally biased region" description="Polar residues" evidence="6">
    <location>
        <begin position="1448"/>
        <end position="1470"/>
    </location>
</feature>
<dbReference type="Pfam" id="PF00801">
    <property type="entry name" value="PKD"/>
    <property type="match status" value="8"/>
</dbReference>
<keyword evidence="5" id="KW-0472">Membrane</keyword>
<keyword evidence="3" id="KW-0677">Repeat</keyword>
<feature type="compositionally biased region" description="Polar residues" evidence="6">
    <location>
        <begin position="1594"/>
        <end position="1606"/>
    </location>
</feature>
<accession>A0AA89CBE6</accession>
<sequence length="1773" mass="196849">MLVVSSYGNGCDLNIEFSHAFSGEGTYRPEVIVSSEGMTLTSPISSGTITVMNRLAGARIQSDKAVAINNSVEFVLHLTSRSEAMEVTWMIGDTSNGEMLNKTSADTHLHYRFTSSGVYHITVEAKNLISRVRATSHVTVQVPIINAFVSCGHVTYISTGEEIECISDIFEGTDARFEWSFQNPGAGKVAGVRHDELTSVANHTYHRPGQYNISVVVHNEISKATALLPSLLNVLDPITCVAIQSSGPTKFGNPVHFMVTICQGTNVRLEFDFGLGRQKHGYELYDIPGEFYSSYDFKEPGIHDVTIFAYNRVSEVSHTTQVLVQERIPEIKLVTLNKRSVVGEPLTIIATSSGTGKQLEREDLVYTWKFQDGSKVMTSLPFWNGVINQEGRCIVNMTAHNFGNAFPRTLSLFFSILHHVYDNAGHNVVTVDCTDRMATSKTWTSLVLVDVPITGLHIEGPTVVEIEKLLRDYMWKASVSMGTNIVYSWDTGVGVVNNTTLSMFMKGFSKPGVYPITVKAHNSVSHMEASINITVQYPILDTMVTIDPTVLNQSSIVNISVHGGREFSIHIDFGDGTFLRTSSDRLTDTELSTPRRGNYVPEYLVLISHVFPEVKTYEVTVNISNLITSVAKSKMAIVDTPITGIELTTESPEVVSPEDPVVVMVTVKTGNDLSFVWDFSDKYNPDLDIKSTANCSIASHTFSVVGHRYQVSVSISSPYYKEPIMVKLPFKFHVVERIGDVTLEVIGGKSGAPLIGLGPDQSTAEVEFKAVCESGTDVEFLFDFGDGSTSMVAGYEAFPFFHFKGTASHRYDNEGAYNVTVTAINPLGNVTTSLEELFIVQTPSIGLRLEQNEYGTKIGEVTTLRAYHSGGTNVTFDWKLGDQSDVIKDGGPVIHHMYKNPGVYNVVVMLRNQVSNQTDQARVFVQQELQGVHINVSQETRIYAVGDKVEFTASVFPKSATVMYYKWKFDENSDTMQSYGETCSHEYHRYDTYIVTVKAHNLVSQVSSPPFEVTVMSKVRNLQIVFNDNPIVNTTLTFTVFHYHGSDLTYTWDFGDSSGEVVSNNYKDEIKHTYTSIREYFVTLTAENAISKDVTSLHLFVLDRICKSPEVELHGITKDNISRSDSLFIETKINPIQCEYSTRASFLWSIYNESSGEIIQLPSGDRNALQQKNLYLPPWSLLVGKYKIILRVQVKGTIVYTKRNTSMEVLPRLVRAVIKGGLMCEINRQDTVVLDARNTRGCNHDNCSNLSFNWTCSTTLKENKPVYDCFNDNVTESVHMNSSLVHFQANILNNDIKDFLFTLNVREGNRDSKATQVIQLNDVNDQNIKLSIHCAQCDNGLVNAHQHLRLQAICHKCLLADTEFDWSIQMLLEGATDAQNLNNFIDTSCIQKSDGSFFSLNADNDSISTNQNKERSEETTIAQANIQTCCQGAANDQTHCQGAANVQPTAREQPMSPSTAREQPMSSPTARKQPMSKPTAREQPISKPAAREQSMSSPTAREQPMSKPTAREQPMSKPTAREQPMSKPTAREQPMSKPTAREQPMSSRTDREQPMSKPAAREQPMSKPTAREQPMSKPTAREQPMSKAVAREQPMSTSVAREQLMSTFVAREQPMSKPTAREQPMSKAVSREQPMSKPTAREQPMSKSVAREQPMSKPTAREQPMSKAVDREQPMSKPTARELPMSKDVGREQPMSKPTAREQPMSKAIAREQPMSPSTAREQPMSKPTAREQPMSNPLPGSSQCPHPLPGSSQCPHPLPGSSQCPNPLPGSS</sequence>
<feature type="compositionally biased region" description="Polar residues" evidence="6">
    <location>
        <begin position="1734"/>
        <end position="1773"/>
    </location>
</feature>
<keyword evidence="2" id="KW-0812">Transmembrane</keyword>
<dbReference type="EMBL" id="VSWD01000001">
    <property type="protein sequence ID" value="KAK3108147.1"/>
    <property type="molecule type" value="Genomic_DNA"/>
</dbReference>
<dbReference type="InterPro" id="IPR002859">
    <property type="entry name" value="PKD/REJ-like"/>
</dbReference>
<dbReference type="Proteomes" id="UP001186944">
    <property type="component" value="Unassembled WGS sequence"/>
</dbReference>
<evidence type="ECO:0000256" key="6">
    <source>
        <dbReference type="SAM" id="MobiDB-lite"/>
    </source>
</evidence>
<evidence type="ECO:0000256" key="3">
    <source>
        <dbReference type="ARBA" id="ARBA00022737"/>
    </source>
</evidence>
<evidence type="ECO:0000256" key="1">
    <source>
        <dbReference type="ARBA" id="ARBA00004141"/>
    </source>
</evidence>
<keyword evidence="4" id="KW-1133">Transmembrane helix</keyword>
<name>A0AA89CBE6_PINIB</name>
<dbReference type="PANTHER" id="PTHR46730">
    <property type="entry name" value="POLYCYSTIN-1"/>
    <property type="match status" value="1"/>
</dbReference>
<dbReference type="Pfam" id="PF02010">
    <property type="entry name" value="REJ"/>
    <property type="match status" value="1"/>
</dbReference>
<protein>
    <recommendedName>
        <fullName evidence="7">PKD domain-containing protein</fullName>
    </recommendedName>
</protein>
<comment type="caution">
    <text evidence="8">The sequence shown here is derived from an EMBL/GenBank/DDBJ whole genome shotgun (WGS) entry which is preliminary data.</text>
</comment>
<dbReference type="SMART" id="SM00089">
    <property type="entry name" value="PKD"/>
    <property type="match status" value="10"/>
</dbReference>
<dbReference type="GO" id="GO:0005886">
    <property type="term" value="C:plasma membrane"/>
    <property type="evidence" value="ECO:0007669"/>
    <property type="project" value="TreeGrafter"/>
</dbReference>
<evidence type="ECO:0000256" key="2">
    <source>
        <dbReference type="ARBA" id="ARBA00022692"/>
    </source>
</evidence>
<evidence type="ECO:0000313" key="8">
    <source>
        <dbReference type="EMBL" id="KAK3108147.1"/>
    </source>
</evidence>
<reference evidence="8" key="1">
    <citation type="submission" date="2019-08" db="EMBL/GenBank/DDBJ databases">
        <title>The improved chromosome-level genome for the pearl oyster Pinctada fucata martensii using PacBio sequencing and Hi-C.</title>
        <authorList>
            <person name="Zheng Z."/>
        </authorList>
    </citation>
    <scope>NUCLEOTIDE SEQUENCE</scope>
    <source>
        <strain evidence="8">ZZ-2019</strain>
        <tissue evidence="8">Adductor muscle</tissue>
    </source>
</reference>
<feature type="domain" description="PKD" evidence="7">
    <location>
        <begin position="965"/>
        <end position="1022"/>
    </location>
</feature>
<dbReference type="SUPFAM" id="SSF49299">
    <property type="entry name" value="PKD domain"/>
    <property type="match status" value="8"/>
</dbReference>
<evidence type="ECO:0000259" key="7">
    <source>
        <dbReference type="PROSITE" id="PS50093"/>
    </source>
</evidence>
<dbReference type="InterPro" id="IPR035986">
    <property type="entry name" value="PKD_dom_sf"/>
</dbReference>
<organism evidence="8 9">
    <name type="scientific">Pinctada imbricata</name>
    <name type="common">Atlantic pearl-oyster</name>
    <name type="synonym">Pinctada martensii</name>
    <dbReference type="NCBI Taxonomy" id="66713"/>
    <lineage>
        <taxon>Eukaryota</taxon>
        <taxon>Metazoa</taxon>
        <taxon>Spiralia</taxon>
        <taxon>Lophotrochozoa</taxon>
        <taxon>Mollusca</taxon>
        <taxon>Bivalvia</taxon>
        <taxon>Autobranchia</taxon>
        <taxon>Pteriomorphia</taxon>
        <taxon>Pterioida</taxon>
        <taxon>Pterioidea</taxon>
        <taxon>Pteriidae</taxon>
        <taxon>Pinctada</taxon>
    </lineage>
</organism>
<keyword evidence="9" id="KW-1185">Reference proteome</keyword>
<gene>
    <name evidence="8" type="ORF">FSP39_002005</name>
</gene>
<feature type="domain" description="PKD" evidence="7">
    <location>
        <begin position="172"/>
        <end position="226"/>
    </location>
</feature>
<dbReference type="GO" id="GO:0006816">
    <property type="term" value="P:calcium ion transport"/>
    <property type="evidence" value="ECO:0007669"/>
    <property type="project" value="TreeGrafter"/>
</dbReference>
<dbReference type="CDD" id="cd00146">
    <property type="entry name" value="PKD"/>
    <property type="match status" value="5"/>
</dbReference>
<dbReference type="Gene3D" id="2.60.40.10">
    <property type="entry name" value="Immunoglobulins"/>
    <property type="match status" value="5"/>
</dbReference>
<dbReference type="GO" id="GO:0005261">
    <property type="term" value="F:monoatomic cation channel activity"/>
    <property type="evidence" value="ECO:0007669"/>
    <property type="project" value="TreeGrafter"/>
</dbReference>
<evidence type="ECO:0000256" key="4">
    <source>
        <dbReference type="ARBA" id="ARBA00022989"/>
    </source>
</evidence>
<proteinExistence type="predicted"/>
<feature type="domain" description="PKD" evidence="7">
    <location>
        <begin position="773"/>
        <end position="833"/>
    </location>
</feature>
<evidence type="ECO:0000313" key="9">
    <source>
        <dbReference type="Proteomes" id="UP001186944"/>
    </source>
</evidence>
<dbReference type="InterPro" id="IPR022409">
    <property type="entry name" value="PKD/Chitinase_dom"/>
</dbReference>
<feature type="domain" description="PKD" evidence="7">
    <location>
        <begin position="482"/>
        <end position="542"/>
    </location>
</feature>
<dbReference type="PANTHER" id="PTHR46730:SF1">
    <property type="entry name" value="PLAT DOMAIN-CONTAINING PROTEIN"/>
    <property type="match status" value="1"/>
</dbReference>
<feature type="domain" description="PKD" evidence="7">
    <location>
        <begin position="1045"/>
        <end position="1095"/>
    </location>
</feature>
<dbReference type="PROSITE" id="PS50093">
    <property type="entry name" value="PKD"/>
    <property type="match status" value="7"/>
</dbReference>
<dbReference type="InterPro" id="IPR000601">
    <property type="entry name" value="PKD_dom"/>
</dbReference>
<feature type="domain" description="PKD" evidence="7">
    <location>
        <begin position="55"/>
        <end position="147"/>
    </location>
</feature>
<comment type="subcellular location">
    <subcellularLocation>
        <location evidence="1">Membrane</location>
        <topology evidence="1">Multi-pass membrane protein</topology>
    </subcellularLocation>
</comment>
<feature type="domain" description="PKD" evidence="7">
    <location>
        <begin position="871"/>
        <end position="932"/>
    </location>
</feature>
<dbReference type="InterPro" id="IPR013783">
    <property type="entry name" value="Ig-like_fold"/>
</dbReference>
<feature type="region of interest" description="Disordered" evidence="6">
    <location>
        <begin position="1448"/>
        <end position="1773"/>
    </location>
</feature>